<keyword evidence="3" id="KW-1185">Reference proteome</keyword>
<feature type="transmembrane region" description="Helical" evidence="1">
    <location>
        <begin position="436"/>
        <end position="469"/>
    </location>
</feature>
<feature type="transmembrane region" description="Helical" evidence="1">
    <location>
        <begin position="1328"/>
        <end position="1349"/>
    </location>
</feature>
<feature type="transmembrane region" description="Helical" evidence="1">
    <location>
        <begin position="1150"/>
        <end position="1168"/>
    </location>
</feature>
<name>A0A812SII3_9DINO</name>
<feature type="transmembrane region" description="Helical" evidence="1">
    <location>
        <begin position="84"/>
        <end position="103"/>
    </location>
</feature>
<feature type="transmembrane region" description="Helical" evidence="1">
    <location>
        <begin position="990"/>
        <end position="1006"/>
    </location>
</feature>
<dbReference type="EMBL" id="CAJNJA010021997">
    <property type="protein sequence ID" value="CAE7485165.1"/>
    <property type="molecule type" value="Genomic_DNA"/>
</dbReference>
<keyword evidence="1" id="KW-0472">Membrane</keyword>
<sequence>MPKPSAQPLLGPPQTAMPNNLAEFSATLWRIAKCVLDSTLTLLCAGLLLAALCVPWRLPFVVLSSRRETFNKLKDFQAFAASQFLLSMLDILILASVLPSLVWPLRWCRTFVLIKESLCGSTSCRHEYCMELRGELFLNAASSYADLIVLPVVCIALVALWRWTPIHTKSLKVALQEDTWCERLSSVRNWAAWTGLNAILDLPFVIMGLASVAVPSRIAAFWSVLVTRDGFQDREDDCEARLCLFVLPFLSITDVVAALLAAVGVINPFRSAQAVRLLSSCCHAENTSSLGLSLQCQKAVQWNLQLRRRAVLIGLCSLMDVFVLPFSLLVCATVYRAGPLIVQLWPSASPATVTSQSPGMPSLTDPSLGTGDIARLEDDLPFSALHRVAFRQFGLILLDLLTLPSSLLVLLTWYRFTHLSSEIQKVRRRYPAASPVAYHAAVLANSCVVLHDVVLSVCSLSLVFTVYRIRAATRAVSAEEPRLRLWQEIGNLLLDLPFLPLYTFLLVTLWRADLVTQKMFKAENNRDRRSAVLWEFLELLRDFLGWLALLVLAVTLVRLPKVLLDICAQRAQPVAGLPRLQLTHVRLRCPPDHAPDRRLVIHAEGLQDASRARCEIGSIRINVISSRFWEEIGRLLGSGVASLGRALLPYTLVDGKHLDYSGFLPASASIELRLGGKDMKSKLLQLDENMAMCVQIEHKDPRGAVEVLARLPIPMLPLQQAVRSPGDTVEVEEALLTASPEDVCGPLLAGAGIRNALWLCALRELWQLCLDIVHLLLFAFLALAPWRFVACAYFACAPSAVWLAVLTEQAISLTRLKGAMLGLYRGGLEPALNSAAKDPSRRTQAKLCQVVAQEQARTPLPSQGKERALILELQRHGQKSSGFVDKLRSLSSLQDAVASYWPSLTLGANLQLADRAFEPEEHALALLMIAEAQSTADQLSNTCMDELKAESLDFRRAADAEFGRCDLCGKTMPELRRLVQIFVAEGVKDYLTLALAVLLLVSVYRVPKVLRGVFQDRHSGLIHRVRAVLTCQVLLLAWDAWMLCTTVLAGILAMVTLVRTMEFLQNAFLHCSTLREVRHAALRALSEAARHWWELLLLLTFWKTYKTLVHAAVCALLLPAYSLEVGPFLIRIVLWLLLCALPWTTLPFQYVLSAFALVVVGCFALRGFPCRSEATAISAAAPLHLRVTGMNAVVLLCIVAEAALLSSVISLRPLLQQEAFFSASAAVTGLWLLVISLPHTQPEGLSAAQDGHRQGVLGSAKFHAAWQLMRRGLALPAAVVLLLHCGAGGPLGRWSCMLLAFLAFTTALGADMQAHLQSFMPDSLGLDIAQPPTFLAGLTMAQMVFVAQVLYQPDWAWLSMLVSALLPTWVLIFECRQGLAGPAWLLPLQLGASFAPAWSQLAGVLGLSTSTRMAGFSTIVLLSMIGMVTADRRARHRQHKAMLEAEVPKMMEELLHRLNRKGVLLSRLASTEFGGSLPVLENYENPRGLASTLAAFEAATRMERLSTEFLVSRKEWLVELREGRDDYAVVARCGSRLVDAICTPSSTVQTMCLLRRHATRKLPRDIWKMIMSFVSDVRVVSSLLGPVVQHFGGGQPKQQVVRGWEAMNEVGQWLQRQRQATEGDIPEPGEDALAKQLAKWWKGPRALTPGCPLVMGP</sequence>
<feature type="transmembrane region" description="Helical" evidence="1">
    <location>
        <begin position="1027"/>
        <end position="1055"/>
    </location>
</feature>
<dbReference type="OrthoDB" id="436115at2759"/>
<organism evidence="2 3">
    <name type="scientific">Symbiodinium necroappetens</name>
    <dbReference type="NCBI Taxonomy" id="1628268"/>
    <lineage>
        <taxon>Eukaryota</taxon>
        <taxon>Sar</taxon>
        <taxon>Alveolata</taxon>
        <taxon>Dinophyceae</taxon>
        <taxon>Suessiales</taxon>
        <taxon>Symbiodiniaceae</taxon>
        <taxon>Symbiodinium</taxon>
    </lineage>
</organism>
<feature type="transmembrane region" description="Helical" evidence="1">
    <location>
        <begin position="311"/>
        <end position="335"/>
    </location>
</feature>
<feature type="transmembrane region" description="Helical" evidence="1">
    <location>
        <begin position="245"/>
        <end position="266"/>
    </location>
</feature>
<feature type="transmembrane region" description="Helical" evidence="1">
    <location>
        <begin position="489"/>
        <end position="510"/>
    </location>
</feature>
<evidence type="ECO:0000256" key="1">
    <source>
        <dbReference type="SAM" id="Phobius"/>
    </source>
</evidence>
<keyword evidence="1" id="KW-0812">Transmembrane</keyword>
<protein>
    <submittedName>
        <fullName evidence="2">Uncharacterized protein</fullName>
    </submittedName>
</protein>
<feature type="transmembrane region" description="Helical" evidence="1">
    <location>
        <begin position="1219"/>
        <end position="1237"/>
    </location>
</feature>
<feature type="transmembrane region" description="Helical" evidence="1">
    <location>
        <begin position="1273"/>
        <end position="1291"/>
    </location>
</feature>
<feature type="transmembrane region" description="Helical" evidence="1">
    <location>
        <begin position="1355"/>
        <end position="1373"/>
    </location>
</feature>
<accession>A0A812SII3</accession>
<feature type="transmembrane region" description="Helical" evidence="1">
    <location>
        <begin position="204"/>
        <end position="225"/>
    </location>
</feature>
<evidence type="ECO:0000313" key="3">
    <source>
        <dbReference type="Proteomes" id="UP000601435"/>
    </source>
</evidence>
<comment type="caution">
    <text evidence="2">The sequence shown here is derived from an EMBL/GenBank/DDBJ whole genome shotgun (WGS) entry which is preliminary data.</text>
</comment>
<dbReference type="Proteomes" id="UP000601435">
    <property type="component" value="Unassembled WGS sequence"/>
</dbReference>
<feature type="transmembrane region" description="Helical" evidence="1">
    <location>
        <begin position="1189"/>
        <end position="1213"/>
    </location>
</feature>
<proteinExistence type="predicted"/>
<feature type="transmembrane region" description="Helical" evidence="1">
    <location>
        <begin position="1413"/>
        <end position="1430"/>
    </location>
</feature>
<keyword evidence="1" id="KW-1133">Transmembrane helix</keyword>
<feature type="transmembrane region" description="Helical" evidence="1">
    <location>
        <begin position="40"/>
        <end position="63"/>
    </location>
</feature>
<evidence type="ECO:0000313" key="2">
    <source>
        <dbReference type="EMBL" id="CAE7485165.1"/>
    </source>
</evidence>
<feature type="transmembrane region" description="Helical" evidence="1">
    <location>
        <begin position="393"/>
        <end position="416"/>
    </location>
</feature>
<gene>
    <name evidence="2" type="ORF">SNEC2469_LOCUS13770</name>
</gene>
<feature type="transmembrane region" description="Helical" evidence="1">
    <location>
        <begin position="144"/>
        <end position="163"/>
    </location>
</feature>
<reference evidence="2" key="1">
    <citation type="submission" date="2021-02" db="EMBL/GenBank/DDBJ databases">
        <authorList>
            <person name="Dougan E. K."/>
            <person name="Rhodes N."/>
            <person name="Thang M."/>
            <person name="Chan C."/>
        </authorList>
    </citation>
    <scope>NUCLEOTIDE SEQUENCE</scope>
</reference>